<keyword evidence="1" id="KW-1133">Transmembrane helix</keyword>
<dbReference type="GeneID" id="79269297"/>
<sequence length="148" mass="15300">MALQERLADRFRPWHLLMLAVFVAGAGLSAARNAPFPAGVGVPELVLFTIEGLFGLVIFQFTVGNVWAAAVEYRNAGGSWRDLPFLAPVGLAGAAGATLYAASGNVGVAASVAFWVFVGATGVIAVAVNVVVGYTETAYDATASQHTE</sequence>
<feature type="transmembrane region" description="Helical" evidence="1">
    <location>
        <begin position="108"/>
        <end position="132"/>
    </location>
</feature>
<dbReference type="EMBL" id="JBHTAG010000002">
    <property type="protein sequence ID" value="MFC7096809.1"/>
    <property type="molecule type" value="Genomic_DNA"/>
</dbReference>
<organism evidence="2 3">
    <name type="scientific">Halobaculum marinum</name>
    <dbReference type="NCBI Taxonomy" id="3031996"/>
    <lineage>
        <taxon>Archaea</taxon>
        <taxon>Methanobacteriati</taxon>
        <taxon>Methanobacteriota</taxon>
        <taxon>Stenosarchaea group</taxon>
        <taxon>Halobacteria</taxon>
        <taxon>Halobacteriales</taxon>
        <taxon>Haloferacaceae</taxon>
        <taxon>Halobaculum</taxon>
    </lineage>
</organism>
<evidence type="ECO:0000256" key="1">
    <source>
        <dbReference type="SAM" id="Phobius"/>
    </source>
</evidence>
<comment type="caution">
    <text evidence="2">The sequence shown here is derived from an EMBL/GenBank/DDBJ whole genome shotgun (WGS) entry which is preliminary data.</text>
</comment>
<evidence type="ECO:0000313" key="2">
    <source>
        <dbReference type="EMBL" id="MFC7096809.1"/>
    </source>
</evidence>
<accession>A0ABD5WTE4</accession>
<dbReference type="Proteomes" id="UP001596388">
    <property type="component" value="Unassembled WGS sequence"/>
</dbReference>
<keyword evidence="1" id="KW-0472">Membrane</keyword>
<keyword evidence="3" id="KW-1185">Reference proteome</keyword>
<feature type="transmembrane region" description="Helical" evidence="1">
    <location>
        <begin position="47"/>
        <end position="71"/>
    </location>
</feature>
<keyword evidence="1" id="KW-0812">Transmembrane</keyword>
<dbReference type="RefSeq" id="WP_276238733.1">
    <property type="nucleotide sequence ID" value="NZ_CP119989.1"/>
</dbReference>
<evidence type="ECO:0000313" key="3">
    <source>
        <dbReference type="Proteomes" id="UP001596388"/>
    </source>
</evidence>
<feature type="transmembrane region" description="Helical" evidence="1">
    <location>
        <begin position="83"/>
        <end position="102"/>
    </location>
</feature>
<protein>
    <submittedName>
        <fullName evidence="2">Uncharacterized protein</fullName>
    </submittedName>
</protein>
<gene>
    <name evidence="2" type="ORF">ACFQKD_05780</name>
</gene>
<name>A0ABD5WTE4_9EURY</name>
<proteinExistence type="predicted"/>
<dbReference type="AlphaFoldDB" id="A0ABD5WTE4"/>
<reference evidence="2 3" key="1">
    <citation type="journal article" date="2019" name="Int. J. Syst. Evol. Microbiol.">
        <title>The Global Catalogue of Microorganisms (GCM) 10K type strain sequencing project: providing services to taxonomists for standard genome sequencing and annotation.</title>
        <authorList>
            <consortium name="The Broad Institute Genomics Platform"/>
            <consortium name="The Broad Institute Genome Sequencing Center for Infectious Disease"/>
            <person name="Wu L."/>
            <person name="Ma J."/>
        </authorList>
    </citation>
    <scope>NUCLEOTIDE SEQUENCE [LARGE SCALE GENOMIC DNA]</scope>
    <source>
        <strain evidence="2 3">DT55</strain>
    </source>
</reference>